<keyword evidence="13" id="KW-1185">Reference proteome</keyword>
<dbReference type="InterPro" id="IPR023538">
    <property type="entry name" value="RNP1"/>
</dbReference>
<dbReference type="GO" id="GO:0005634">
    <property type="term" value="C:nucleus"/>
    <property type="evidence" value="ECO:0007669"/>
    <property type="project" value="UniProtKB-SubCell"/>
</dbReference>
<keyword evidence="9" id="KW-0378">Hydrolase</keyword>
<evidence type="ECO:0000256" key="1">
    <source>
        <dbReference type="ARBA" id="ARBA00002435"/>
    </source>
</evidence>
<dbReference type="HAMAP" id="MF_00754">
    <property type="entry name" value="RNase_P_1"/>
    <property type="match status" value="1"/>
</dbReference>
<dbReference type="GO" id="GO:0033204">
    <property type="term" value="F:ribonuclease P RNA binding"/>
    <property type="evidence" value="ECO:0007669"/>
    <property type="project" value="InterPro"/>
</dbReference>
<dbReference type="PANTHER" id="PTHR13348:SF0">
    <property type="entry name" value="RIBONUCLEASE P PROTEIN SUBUNIT P29"/>
    <property type="match status" value="1"/>
</dbReference>
<evidence type="ECO:0000313" key="13">
    <source>
        <dbReference type="Proteomes" id="UP000827092"/>
    </source>
</evidence>
<comment type="subunit">
    <text evidence="10">Component of nuclear RNase P and RNase MRP ribonucleoproteins. RNase P consists of a catalytic RNA moiety and 10 different protein chains; POP1, POP4, POP5, POP7, RPP14, RPP21, RPP25, RPP30, RPP38 and RPP40. Within the RNase P complex, POP1, POP7 and RPP25 form the 'finger' subcomplex, POP5, RPP14, RPP40 and homodimeric RPP30 form the 'palm' subcomplex, and RPP21, POP4 and RPP38 form the 'wrist' subcomplex. All subunits of the RNase P complex interact with the catalytic RNA. Several subunits of RNase P are also part of the RNase MRP complex. RNase MRP consists of a catalytic RNA moiety and about 8 protein subunits; POP1, POP7, RPP25, RPP30, RPP38, RPP40 and possibly also POP4 and POP5.</text>
</comment>
<name>A0AAV6U2M9_9ARAC</name>
<dbReference type="SMART" id="SM00538">
    <property type="entry name" value="POP4"/>
    <property type="match status" value="1"/>
</dbReference>
<evidence type="ECO:0000256" key="10">
    <source>
        <dbReference type="ARBA" id="ARBA00046486"/>
    </source>
</evidence>
<gene>
    <name evidence="12" type="ORF">JTE90_017652</name>
</gene>
<dbReference type="GO" id="GO:0000172">
    <property type="term" value="C:ribonuclease MRP complex"/>
    <property type="evidence" value="ECO:0007669"/>
    <property type="project" value="InterPro"/>
</dbReference>
<evidence type="ECO:0000256" key="7">
    <source>
        <dbReference type="ARBA" id="ARBA00022722"/>
    </source>
</evidence>
<dbReference type="AlphaFoldDB" id="A0AAV6U2M9"/>
<dbReference type="Pfam" id="PF01868">
    <property type="entry name" value="RNase_P-MRP_p29"/>
    <property type="match status" value="1"/>
</dbReference>
<dbReference type="InterPro" id="IPR002730">
    <property type="entry name" value="Rpp29/RNP1"/>
</dbReference>
<evidence type="ECO:0000256" key="8">
    <source>
        <dbReference type="ARBA" id="ARBA00022759"/>
    </source>
</evidence>
<dbReference type="EMBL" id="JAFNEN010000749">
    <property type="protein sequence ID" value="KAG8177791.1"/>
    <property type="molecule type" value="Genomic_DNA"/>
</dbReference>
<comment type="function">
    <text evidence="1">Component of ribonuclease P, a ribonucleoprotein complex that generates mature tRNA molecules by cleaving their 5'-ends.</text>
</comment>
<keyword evidence="5" id="KW-0963">Cytoplasm</keyword>
<evidence type="ECO:0000256" key="9">
    <source>
        <dbReference type="ARBA" id="ARBA00022801"/>
    </source>
</evidence>
<dbReference type="Proteomes" id="UP000827092">
    <property type="component" value="Unassembled WGS sequence"/>
</dbReference>
<organism evidence="12 13">
    <name type="scientific">Oedothorax gibbosus</name>
    <dbReference type="NCBI Taxonomy" id="931172"/>
    <lineage>
        <taxon>Eukaryota</taxon>
        <taxon>Metazoa</taxon>
        <taxon>Ecdysozoa</taxon>
        <taxon>Arthropoda</taxon>
        <taxon>Chelicerata</taxon>
        <taxon>Arachnida</taxon>
        <taxon>Araneae</taxon>
        <taxon>Araneomorphae</taxon>
        <taxon>Entelegynae</taxon>
        <taxon>Araneoidea</taxon>
        <taxon>Linyphiidae</taxon>
        <taxon>Erigoninae</taxon>
        <taxon>Oedothorax</taxon>
    </lineage>
</organism>
<comment type="subcellular location">
    <subcellularLocation>
        <location evidence="2">Nucleus</location>
    </subcellularLocation>
</comment>
<evidence type="ECO:0000256" key="6">
    <source>
        <dbReference type="ARBA" id="ARBA00022694"/>
    </source>
</evidence>
<sequence length="234" mass="27248">MGKAKNKKDQRKEESKNPLFKGLPPAIEKLSERIGLRKVPESYIKKFIKDVLPSTNTYALDELKHYVFSFDKYKKRRTAIARKKRKTLLNASEQRRLATYKLDPTTTKFHTFVPIHELWKQYMHSMLQLKDPLPSDLSNTYQKLLKADYHGCMLVVVSSNCPNYVGKSGIVIQETKNVFKLVSKEDKIKTIPKKGTVFCFELDGNVFKIYGGNFCYVPYERIRVKFKTKNLVEP</sequence>
<keyword evidence="8" id="KW-0255">Endonuclease</keyword>
<comment type="similarity">
    <text evidence="3">Belongs to the eukaryotic/archaeal RNase P protein component 1 family.</text>
</comment>
<evidence type="ECO:0000256" key="5">
    <source>
        <dbReference type="ARBA" id="ARBA00022490"/>
    </source>
</evidence>
<evidence type="ECO:0000256" key="2">
    <source>
        <dbReference type="ARBA" id="ARBA00004123"/>
    </source>
</evidence>
<protein>
    <recommendedName>
        <fullName evidence="4">Ribonuclease P protein subunit p29</fullName>
    </recommendedName>
</protein>
<dbReference type="GO" id="GO:0016787">
    <property type="term" value="F:hydrolase activity"/>
    <property type="evidence" value="ECO:0007669"/>
    <property type="project" value="UniProtKB-KW"/>
</dbReference>
<dbReference type="Gene3D" id="2.30.30.210">
    <property type="entry name" value="Ribonuclease P/MRP, subunit p29"/>
    <property type="match status" value="1"/>
</dbReference>
<feature type="region of interest" description="Disordered" evidence="11">
    <location>
        <begin position="1"/>
        <end position="21"/>
    </location>
</feature>
<dbReference type="GO" id="GO:0030677">
    <property type="term" value="C:ribonuclease P complex"/>
    <property type="evidence" value="ECO:0007669"/>
    <property type="project" value="InterPro"/>
</dbReference>
<proteinExistence type="inferred from homology"/>
<dbReference type="InterPro" id="IPR023534">
    <property type="entry name" value="Rof/RNase_P-like"/>
</dbReference>
<evidence type="ECO:0000256" key="3">
    <source>
        <dbReference type="ARBA" id="ARBA00006181"/>
    </source>
</evidence>
<dbReference type="SUPFAM" id="SSF101744">
    <property type="entry name" value="Rof/RNase P subunit-like"/>
    <property type="match status" value="1"/>
</dbReference>
<evidence type="ECO:0000256" key="11">
    <source>
        <dbReference type="SAM" id="MobiDB-lite"/>
    </source>
</evidence>
<dbReference type="PANTHER" id="PTHR13348">
    <property type="entry name" value="RIBONUCLEASE P SUBUNIT P29"/>
    <property type="match status" value="1"/>
</dbReference>
<dbReference type="GO" id="GO:0001682">
    <property type="term" value="P:tRNA 5'-leader removal"/>
    <property type="evidence" value="ECO:0007669"/>
    <property type="project" value="InterPro"/>
</dbReference>
<keyword evidence="7" id="KW-0540">Nuclease</keyword>
<dbReference type="GO" id="GO:0006364">
    <property type="term" value="P:rRNA processing"/>
    <property type="evidence" value="ECO:0007669"/>
    <property type="project" value="TreeGrafter"/>
</dbReference>
<comment type="caution">
    <text evidence="12">The sequence shown here is derived from an EMBL/GenBank/DDBJ whole genome shotgun (WGS) entry which is preliminary data.</text>
</comment>
<evidence type="ECO:0000313" key="12">
    <source>
        <dbReference type="EMBL" id="KAG8177791.1"/>
    </source>
</evidence>
<keyword evidence="6" id="KW-0819">tRNA processing</keyword>
<dbReference type="InterPro" id="IPR016848">
    <property type="entry name" value="RNase_P/MRP_Rpp29-subunit"/>
</dbReference>
<dbReference type="GO" id="GO:0004519">
    <property type="term" value="F:endonuclease activity"/>
    <property type="evidence" value="ECO:0007669"/>
    <property type="project" value="UniProtKB-KW"/>
</dbReference>
<accession>A0AAV6U2M9</accession>
<dbReference type="InterPro" id="IPR036980">
    <property type="entry name" value="RNase_P/MRP_Rpp29_sf"/>
</dbReference>
<evidence type="ECO:0000256" key="4">
    <source>
        <dbReference type="ARBA" id="ARBA00016225"/>
    </source>
</evidence>
<reference evidence="12 13" key="1">
    <citation type="journal article" date="2022" name="Nat. Ecol. Evol.">
        <title>A masculinizing supergene underlies an exaggerated male reproductive morph in a spider.</title>
        <authorList>
            <person name="Hendrickx F."/>
            <person name="De Corte Z."/>
            <person name="Sonet G."/>
            <person name="Van Belleghem S.M."/>
            <person name="Kostlbacher S."/>
            <person name="Vangestel C."/>
        </authorList>
    </citation>
    <scope>NUCLEOTIDE SEQUENCE [LARGE SCALE GENOMIC DNA]</scope>
    <source>
        <strain evidence="12">W744_W776</strain>
    </source>
</reference>